<dbReference type="SUPFAM" id="SSF46955">
    <property type="entry name" value="Putative DNA-binding domain"/>
    <property type="match status" value="1"/>
</dbReference>
<sequence length="66" mass="7755">MNTTNIYPVQSPQPLIRISKMLELLDCSRTTLYRWVQQGDFPQPLKRAGRTLGWQLSVYESWLQNS</sequence>
<protein>
    <submittedName>
        <fullName evidence="1">Transcriptional regulator</fullName>
    </submittedName>
</protein>
<dbReference type="RefSeq" id="WP_101825278.1">
    <property type="nucleotide sequence ID" value="NZ_PJZH01000013.1"/>
</dbReference>
<dbReference type="OrthoDB" id="5986966at2"/>
<name>A0A2N5E0Q3_9GAMM</name>
<accession>A0A2N5E0Q3</accession>
<evidence type="ECO:0000313" key="1">
    <source>
        <dbReference type="EMBL" id="PLR33795.1"/>
    </source>
</evidence>
<dbReference type="AlphaFoldDB" id="A0A2N5E0Q3"/>
<dbReference type="Pfam" id="PF05930">
    <property type="entry name" value="Phage_AlpA"/>
    <property type="match status" value="1"/>
</dbReference>
<reference evidence="1 2" key="1">
    <citation type="submission" date="2017-12" db="EMBL/GenBank/DDBJ databases">
        <title>Characterization of six clinical isolates of Enterochimera gen. nov., a novel genus of the Yersiniaciae family and the three species Enterochimera arupensis sp. nov., Enterochimera coloradensis sp. nov, and Enterochimera californica sp. nov.</title>
        <authorList>
            <person name="Rossi A."/>
            <person name="Fisher M."/>
        </authorList>
    </citation>
    <scope>NUCLEOTIDE SEQUENCE [LARGE SCALE GENOMIC DNA]</scope>
    <source>
        <strain evidence="2">2016-Iso4</strain>
    </source>
</reference>
<proteinExistence type="predicted"/>
<dbReference type="EMBL" id="PJZH01000013">
    <property type="protein sequence ID" value="PLR33795.1"/>
    <property type="molecule type" value="Genomic_DNA"/>
</dbReference>
<gene>
    <name evidence="1" type="ORF">CYR32_13635</name>
</gene>
<keyword evidence="2" id="KW-1185">Reference proteome</keyword>
<dbReference type="InterPro" id="IPR009061">
    <property type="entry name" value="DNA-bd_dom_put_sf"/>
</dbReference>
<organism evidence="1 2">
    <name type="scientific">Chimaeribacter coloradensis</name>
    <dbReference type="NCBI Taxonomy" id="2060068"/>
    <lineage>
        <taxon>Bacteria</taxon>
        <taxon>Pseudomonadati</taxon>
        <taxon>Pseudomonadota</taxon>
        <taxon>Gammaproteobacteria</taxon>
        <taxon>Enterobacterales</taxon>
        <taxon>Yersiniaceae</taxon>
        <taxon>Chimaeribacter</taxon>
    </lineage>
</organism>
<dbReference type="Proteomes" id="UP000234503">
    <property type="component" value="Unassembled WGS sequence"/>
</dbReference>
<evidence type="ECO:0000313" key="2">
    <source>
        <dbReference type="Proteomes" id="UP000234503"/>
    </source>
</evidence>
<dbReference type="InterPro" id="IPR010260">
    <property type="entry name" value="AlpA"/>
</dbReference>
<dbReference type="Gene3D" id="1.10.238.160">
    <property type="match status" value="1"/>
</dbReference>
<comment type="caution">
    <text evidence="1">The sequence shown here is derived from an EMBL/GenBank/DDBJ whole genome shotgun (WGS) entry which is preliminary data.</text>
</comment>